<dbReference type="InterPro" id="IPR001005">
    <property type="entry name" value="SANT/Myb"/>
</dbReference>
<dbReference type="AlphaFoldDB" id="A0A5J9UH73"/>
<feature type="region of interest" description="Disordered" evidence="1">
    <location>
        <begin position="275"/>
        <end position="321"/>
    </location>
</feature>
<name>A0A5J9UH73_9POAL</name>
<reference evidence="3 4" key="1">
    <citation type="journal article" date="2019" name="Sci. Rep.">
        <title>A high-quality genome of Eragrostis curvula grass provides insights into Poaceae evolution and supports new strategies to enhance forage quality.</title>
        <authorList>
            <person name="Carballo J."/>
            <person name="Santos B.A.C.M."/>
            <person name="Zappacosta D."/>
            <person name="Garbus I."/>
            <person name="Selva J.P."/>
            <person name="Gallo C.A."/>
            <person name="Diaz A."/>
            <person name="Albertini E."/>
            <person name="Caccamo M."/>
            <person name="Echenique V."/>
        </authorList>
    </citation>
    <scope>NUCLEOTIDE SEQUENCE [LARGE SCALE GENOMIC DNA]</scope>
    <source>
        <strain evidence="4">cv. Victoria</strain>
        <tissue evidence="3">Leaf</tissue>
    </source>
</reference>
<keyword evidence="4" id="KW-1185">Reference proteome</keyword>
<dbReference type="Proteomes" id="UP000324897">
    <property type="component" value="Unassembled WGS sequence"/>
</dbReference>
<feature type="region of interest" description="Disordered" evidence="1">
    <location>
        <begin position="145"/>
        <end position="169"/>
    </location>
</feature>
<dbReference type="Gene3D" id="1.10.10.60">
    <property type="entry name" value="Homeodomain-like"/>
    <property type="match status" value="1"/>
</dbReference>
<dbReference type="SUPFAM" id="SSF46689">
    <property type="entry name" value="Homeodomain-like"/>
    <property type="match status" value="1"/>
</dbReference>
<dbReference type="PROSITE" id="PS50090">
    <property type="entry name" value="MYB_LIKE"/>
    <property type="match status" value="1"/>
</dbReference>
<gene>
    <name evidence="3" type="ORF">EJB05_32235</name>
</gene>
<feature type="compositionally biased region" description="Polar residues" evidence="1">
    <location>
        <begin position="146"/>
        <end position="156"/>
    </location>
</feature>
<evidence type="ECO:0000313" key="4">
    <source>
        <dbReference type="Proteomes" id="UP000324897"/>
    </source>
</evidence>
<feature type="non-terminal residue" evidence="3">
    <location>
        <position position="1"/>
    </location>
</feature>
<sequence>MSTQAAARNKKGLTPSAAVAAAAATPARFLGRGVNPTAMPFSLSRGGGSAATAASGGGFDGSSSAMDGSPIPASPFDGSYDGSPGSWRLISNVLVSKKWFSGQGYGFCVLANGKGDKHVRPPGGFMSYFANLGQNSHLVGAAYHSSPPNQAHNASSPPEVEMRNGNDSTRTEKRIMWTVDEDVILISAWVENSTNSSCGADRAGNQYWNDVVEYYNKTTPPLRRRNLKQCKDRWHKINRWTDLFECAYVKARRVFTSGYSDQMWIDAAHKKSFHLEGDSQEDEAIPDEMPKRPIGQKAAKKAALAAKGKNKESGDVSGNSKETAIDLDKFDKYSKFQEDNHEKRLQILEVQQKLSSEKLEASKIAHQTAQENKAAKMMEAYLSMSSQDTSSMSDEEKAERVVVMNSLGSQWREKG</sequence>
<dbReference type="PANTHER" id="PTHR45224">
    <property type="entry name" value="OS01G0527900 PROTEIN-RELATED"/>
    <property type="match status" value="1"/>
</dbReference>
<evidence type="ECO:0000256" key="1">
    <source>
        <dbReference type="SAM" id="MobiDB-lite"/>
    </source>
</evidence>
<accession>A0A5J9UH73</accession>
<comment type="caution">
    <text evidence="3">The sequence shown here is derived from an EMBL/GenBank/DDBJ whole genome shotgun (WGS) entry which is preliminary data.</text>
</comment>
<dbReference type="InterPro" id="IPR009057">
    <property type="entry name" value="Homeodomain-like_sf"/>
</dbReference>
<dbReference type="PANTHER" id="PTHR45224:SF3">
    <property type="entry name" value="OS11G0506300 PROTEIN"/>
    <property type="match status" value="1"/>
</dbReference>
<feature type="compositionally biased region" description="Basic and acidic residues" evidence="1">
    <location>
        <begin position="160"/>
        <end position="169"/>
    </location>
</feature>
<proteinExistence type="predicted"/>
<dbReference type="Gramene" id="TVU22528">
    <property type="protein sequence ID" value="TVU22528"/>
    <property type="gene ID" value="EJB05_32235"/>
</dbReference>
<dbReference type="OrthoDB" id="676833at2759"/>
<evidence type="ECO:0000259" key="2">
    <source>
        <dbReference type="PROSITE" id="PS50090"/>
    </source>
</evidence>
<evidence type="ECO:0000313" key="3">
    <source>
        <dbReference type="EMBL" id="TVU22528.1"/>
    </source>
</evidence>
<organism evidence="3 4">
    <name type="scientific">Eragrostis curvula</name>
    <name type="common">weeping love grass</name>
    <dbReference type="NCBI Taxonomy" id="38414"/>
    <lineage>
        <taxon>Eukaryota</taxon>
        <taxon>Viridiplantae</taxon>
        <taxon>Streptophyta</taxon>
        <taxon>Embryophyta</taxon>
        <taxon>Tracheophyta</taxon>
        <taxon>Spermatophyta</taxon>
        <taxon>Magnoliopsida</taxon>
        <taxon>Liliopsida</taxon>
        <taxon>Poales</taxon>
        <taxon>Poaceae</taxon>
        <taxon>PACMAD clade</taxon>
        <taxon>Chloridoideae</taxon>
        <taxon>Eragrostideae</taxon>
        <taxon>Eragrostidinae</taxon>
        <taxon>Eragrostis</taxon>
    </lineage>
</organism>
<dbReference type="EMBL" id="RWGY01000026">
    <property type="protein sequence ID" value="TVU22528.1"/>
    <property type="molecule type" value="Genomic_DNA"/>
</dbReference>
<feature type="domain" description="Myb-like" evidence="2">
    <location>
        <begin position="169"/>
        <end position="238"/>
    </location>
</feature>
<protein>
    <recommendedName>
        <fullName evidence="2">Myb-like domain-containing protein</fullName>
    </recommendedName>
</protein>